<feature type="region of interest" description="Disordered" evidence="1">
    <location>
        <begin position="173"/>
        <end position="300"/>
    </location>
</feature>
<proteinExistence type="predicted"/>
<feature type="compositionally biased region" description="Basic and acidic residues" evidence="1">
    <location>
        <begin position="62"/>
        <end position="73"/>
    </location>
</feature>
<feature type="compositionally biased region" description="Acidic residues" evidence="1">
    <location>
        <begin position="19"/>
        <end position="29"/>
    </location>
</feature>
<name>A0A1B6LVZ1_9HEMI</name>
<dbReference type="EMBL" id="GEBQ01012162">
    <property type="protein sequence ID" value="JAT27815.1"/>
    <property type="molecule type" value="Transcribed_RNA"/>
</dbReference>
<feature type="region of interest" description="Disordered" evidence="1">
    <location>
        <begin position="1"/>
        <end position="73"/>
    </location>
</feature>
<feature type="compositionally biased region" description="Basic and acidic residues" evidence="1">
    <location>
        <begin position="242"/>
        <end position="252"/>
    </location>
</feature>
<reference evidence="2" key="1">
    <citation type="submission" date="2015-11" db="EMBL/GenBank/DDBJ databases">
        <title>De novo transcriptome assembly of four potential Pierce s Disease insect vectors from Arizona vineyards.</title>
        <authorList>
            <person name="Tassone E.E."/>
        </authorList>
    </citation>
    <scope>NUCLEOTIDE SEQUENCE</scope>
</reference>
<dbReference type="AlphaFoldDB" id="A0A1B6LVZ1"/>
<evidence type="ECO:0000313" key="2">
    <source>
        <dbReference type="EMBL" id="JAT27815.1"/>
    </source>
</evidence>
<sequence length="375" mass="42652">MDVGVTDETLNGINYEESSSSEDEAEGEDGTVVKSSKLPERPVSFNKMEDVKRSWESSGAAKTREEMRAEQKKEISQIRSRLFQGKQCKMKEMYEQAVADSEGKTSSKKDQDIVQSEKARLLKERFERGEVVHSESEEDEEKKAKGKEDDMSVFEAGISKKSRSIFLELDASAAKTQTSPLTPPVHAFTPRTTERRASNTTDSPDREIYRDPEVVRSEDTAEDETIVKRSQTASRMLSLFRQMEEQKEELPDGPKPLKCFTPPPDYKEEQSGSSEEEDEESEEEEESEDDTGIVRASDKIEDEFLKSAQNAAKAKALKEKFEHWEPEKQSVNNAINLLDSEQESIESTKSLRARFESLKAEQPKEKPRPKVNRFV</sequence>
<protein>
    <submittedName>
        <fullName evidence="2">Uncharacterized protein</fullName>
    </submittedName>
</protein>
<gene>
    <name evidence="2" type="ORF">g.39284</name>
</gene>
<feature type="compositionally biased region" description="Basic and acidic residues" evidence="1">
    <location>
        <begin position="192"/>
        <end position="219"/>
    </location>
</feature>
<accession>A0A1B6LVZ1</accession>
<feature type="compositionally biased region" description="Acidic residues" evidence="1">
    <location>
        <begin position="274"/>
        <end position="291"/>
    </location>
</feature>
<organism evidence="2">
    <name type="scientific">Graphocephala atropunctata</name>
    <dbReference type="NCBI Taxonomy" id="36148"/>
    <lineage>
        <taxon>Eukaryota</taxon>
        <taxon>Metazoa</taxon>
        <taxon>Ecdysozoa</taxon>
        <taxon>Arthropoda</taxon>
        <taxon>Hexapoda</taxon>
        <taxon>Insecta</taxon>
        <taxon>Pterygota</taxon>
        <taxon>Neoptera</taxon>
        <taxon>Paraneoptera</taxon>
        <taxon>Hemiptera</taxon>
        <taxon>Auchenorrhyncha</taxon>
        <taxon>Membracoidea</taxon>
        <taxon>Cicadellidae</taxon>
        <taxon>Cicadellinae</taxon>
        <taxon>Cicadellini</taxon>
        <taxon>Graphocephala</taxon>
    </lineage>
</organism>
<evidence type="ECO:0000256" key="1">
    <source>
        <dbReference type="SAM" id="MobiDB-lite"/>
    </source>
</evidence>
<feature type="region of interest" description="Disordered" evidence="1">
    <location>
        <begin position="124"/>
        <end position="150"/>
    </location>
</feature>